<dbReference type="RefSeq" id="XP_025376539.1">
    <property type="nucleotide sequence ID" value="XM_025520063.1"/>
</dbReference>
<proteinExistence type="predicted"/>
<dbReference type="EMBL" id="KZ819637">
    <property type="protein sequence ID" value="PWN89341.1"/>
    <property type="molecule type" value="Genomic_DNA"/>
</dbReference>
<accession>A0A316YJG9</accession>
<dbReference type="InterPro" id="IPR029071">
    <property type="entry name" value="Ubiquitin-like_domsf"/>
</dbReference>
<keyword evidence="4" id="KW-1185">Reference proteome</keyword>
<dbReference type="OrthoDB" id="1043111at2759"/>
<dbReference type="InParanoid" id="A0A316YJG9"/>
<reference evidence="3 4" key="1">
    <citation type="journal article" date="2018" name="Mol. Biol. Evol.">
        <title>Broad Genomic Sampling Reveals a Smut Pathogenic Ancestry of the Fungal Clade Ustilaginomycotina.</title>
        <authorList>
            <person name="Kijpornyongpan T."/>
            <person name="Mondo S.J."/>
            <person name="Barry K."/>
            <person name="Sandor L."/>
            <person name="Lee J."/>
            <person name="Lipzen A."/>
            <person name="Pangilinan J."/>
            <person name="LaButti K."/>
            <person name="Hainaut M."/>
            <person name="Henrissat B."/>
            <person name="Grigoriev I.V."/>
            <person name="Spatafora J.W."/>
            <person name="Aime M.C."/>
        </authorList>
    </citation>
    <scope>NUCLEOTIDE SEQUENCE [LARGE SCALE GENOMIC DNA]</scope>
    <source>
        <strain evidence="3 4">MCA 4198</strain>
    </source>
</reference>
<evidence type="ECO:0000259" key="2">
    <source>
        <dbReference type="Pfam" id="PF13881"/>
    </source>
</evidence>
<dbReference type="Pfam" id="PF13881">
    <property type="entry name" value="Rad60-SLD_2"/>
    <property type="match status" value="1"/>
</dbReference>
<dbReference type="STRING" id="215250.A0A316YJG9"/>
<sequence>MNAPMIEVDASGVPLAPLSSNKASTEISVPTVGNSVQPGSRKSITIPKDKVRLDVLLVTGQRHFFDFEPNASAKAVREHIWSNWPEDWPSRAAASSAFKVLHLGHILDDKTTLSTAPGAGDKEAANSRRMSIGKTTVVHLLVRQQPLQDAGDGDSIKKRKKKGDREATEEDDELQDVQTGCRCVIC</sequence>
<dbReference type="InterPro" id="IPR039540">
    <property type="entry name" value="UBL3-like_ubiquitin_dom"/>
</dbReference>
<evidence type="ECO:0000313" key="4">
    <source>
        <dbReference type="Proteomes" id="UP000245768"/>
    </source>
</evidence>
<evidence type="ECO:0000256" key="1">
    <source>
        <dbReference type="SAM" id="MobiDB-lite"/>
    </source>
</evidence>
<dbReference type="SUPFAM" id="SSF54236">
    <property type="entry name" value="Ubiquitin-like"/>
    <property type="match status" value="1"/>
</dbReference>
<dbReference type="PANTHER" id="PTHR13169:SF0">
    <property type="entry name" value="UBIQUITIN-LIKE PROTEIN 3"/>
    <property type="match status" value="1"/>
</dbReference>
<name>A0A316YJG9_9BASI</name>
<dbReference type="Gene3D" id="3.10.20.90">
    <property type="entry name" value="Phosphatidylinositol 3-kinase Catalytic Subunit, Chain A, domain 1"/>
    <property type="match status" value="1"/>
</dbReference>
<dbReference type="InterPro" id="IPR040015">
    <property type="entry name" value="UBL3-like"/>
</dbReference>
<dbReference type="GeneID" id="37041979"/>
<gene>
    <name evidence="3" type="ORF">FA10DRAFT_261175</name>
</gene>
<dbReference type="PANTHER" id="PTHR13169">
    <property type="entry name" value="UBIQUITIN-LIKE PROTEIN 3 HCG-1 PROTEIN"/>
    <property type="match status" value="1"/>
</dbReference>
<evidence type="ECO:0000313" key="3">
    <source>
        <dbReference type="EMBL" id="PWN89341.1"/>
    </source>
</evidence>
<feature type="region of interest" description="Disordered" evidence="1">
    <location>
        <begin position="149"/>
        <end position="176"/>
    </location>
</feature>
<feature type="domain" description="UBL3-like ubiquitin" evidence="2">
    <location>
        <begin position="49"/>
        <end position="161"/>
    </location>
</feature>
<dbReference type="AlphaFoldDB" id="A0A316YJG9"/>
<protein>
    <recommendedName>
        <fullName evidence="2">UBL3-like ubiquitin domain-containing protein</fullName>
    </recommendedName>
</protein>
<dbReference type="Proteomes" id="UP000245768">
    <property type="component" value="Unassembled WGS sequence"/>
</dbReference>
<organism evidence="3 4">
    <name type="scientific">Acaromyces ingoldii</name>
    <dbReference type="NCBI Taxonomy" id="215250"/>
    <lineage>
        <taxon>Eukaryota</taxon>
        <taxon>Fungi</taxon>
        <taxon>Dikarya</taxon>
        <taxon>Basidiomycota</taxon>
        <taxon>Ustilaginomycotina</taxon>
        <taxon>Exobasidiomycetes</taxon>
        <taxon>Exobasidiales</taxon>
        <taxon>Cryptobasidiaceae</taxon>
        <taxon>Acaromyces</taxon>
    </lineage>
</organism>